<evidence type="ECO:0000313" key="7">
    <source>
        <dbReference type="Proteomes" id="UP000799429"/>
    </source>
</evidence>
<dbReference type="InterPro" id="IPR013094">
    <property type="entry name" value="AB_hydrolase_3"/>
</dbReference>
<dbReference type="Proteomes" id="UP000799429">
    <property type="component" value="Unassembled WGS sequence"/>
</dbReference>
<reference evidence="6" key="1">
    <citation type="journal article" date="2020" name="Stud. Mycol.">
        <title>101 Dothideomycetes genomes: a test case for predicting lifestyles and emergence of pathogens.</title>
        <authorList>
            <person name="Haridas S."/>
            <person name="Albert R."/>
            <person name="Binder M."/>
            <person name="Bloem J."/>
            <person name="Labutti K."/>
            <person name="Salamov A."/>
            <person name="Andreopoulos B."/>
            <person name="Baker S."/>
            <person name="Barry K."/>
            <person name="Bills G."/>
            <person name="Bluhm B."/>
            <person name="Cannon C."/>
            <person name="Castanera R."/>
            <person name="Culley D."/>
            <person name="Daum C."/>
            <person name="Ezra D."/>
            <person name="Gonzalez J."/>
            <person name="Henrissat B."/>
            <person name="Kuo A."/>
            <person name="Liang C."/>
            <person name="Lipzen A."/>
            <person name="Lutzoni F."/>
            <person name="Magnuson J."/>
            <person name="Mondo S."/>
            <person name="Nolan M."/>
            <person name="Ohm R."/>
            <person name="Pangilinan J."/>
            <person name="Park H.-J."/>
            <person name="Ramirez L."/>
            <person name="Alfaro M."/>
            <person name="Sun H."/>
            <person name="Tritt A."/>
            <person name="Yoshinaga Y."/>
            <person name="Zwiers L.-H."/>
            <person name="Turgeon B."/>
            <person name="Goodwin S."/>
            <person name="Spatafora J."/>
            <person name="Crous P."/>
            <person name="Grigoriev I."/>
        </authorList>
    </citation>
    <scope>NUCLEOTIDE SEQUENCE</scope>
    <source>
        <strain evidence="6">CBS 101060</strain>
    </source>
</reference>
<name>A0A9P4S8Y0_9PEZI</name>
<gene>
    <name evidence="6" type="ORF">M501DRAFT_995371</name>
</gene>
<dbReference type="EMBL" id="MU006099">
    <property type="protein sequence ID" value="KAF2837442.1"/>
    <property type="molecule type" value="Genomic_DNA"/>
</dbReference>
<evidence type="ECO:0000256" key="4">
    <source>
        <dbReference type="SAM" id="Phobius"/>
    </source>
</evidence>
<keyword evidence="7" id="KW-1185">Reference proteome</keyword>
<dbReference type="InterPro" id="IPR029058">
    <property type="entry name" value="AB_hydrolase_fold"/>
</dbReference>
<sequence length="376" mass="41700">MGFFTSHPLKALYVLLAVPILLARFPLWFLIYTIPRFRPVPSWSLKQALLVRTTRAVISIHSTIEMRTPLPLTPTEKEKKRFVLVPPAPEKYLIGPLGSGTTGVKPESLGALWYPSLPEREGVGKDNVVILHLHGGAFVVGDARPQASGFMAKLFLTHSSASRVFKPAYRLSAEPHSAPFPAAIQDSLAAYMYLLHECGVSPEDIILSGDSAGGNLVIALLRYLHEYGGELHIPLPRAAWLFSPWLDLVAISPNHLRSNPHHNSDILPGGLGGWGVRGYTANGAIPLHNPYILPLMEPFRCPVPLFVAIGEREVLWKQDMLFVERYREVGARVEVFVQQDAPHDVCLLGNLLGFEDVARETVRRADEWVKKASVRL</sequence>
<proteinExistence type="inferred from homology"/>
<accession>A0A9P4S8Y0</accession>
<organism evidence="6 7">
    <name type="scientific">Patellaria atrata CBS 101060</name>
    <dbReference type="NCBI Taxonomy" id="1346257"/>
    <lineage>
        <taxon>Eukaryota</taxon>
        <taxon>Fungi</taxon>
        <taxon>Dikarya</taxon>
        <taxon>Ascomycota</taxon>
        <taxon>Pezizomycotina</taxon>
        <taxon>Dothideomycetes</taxon>
        <taxon>Dothideomycetes incertae sedis</taxon>
        <taxon>Patellariales</taxon>
        <taxon>Patellariaceae</taxon>
        <taxon>Patellaria</taxon>
    </lineage>
</organism>
<comment type="similarity">
    <text evidence="1">Belongs to the 'GDXG' lipolytic enzyme family.</text>
</comment>
<keyword evidence="2" id="KW-0378">Hydrolase</keyword>
<keyword evidence="4" id="KW-1133">Transmembrane helix</keyword>
<comment type="caution">
    <text evidence="6">The sequence shown here is derived from an EMBL/GenBank/DDBJ whole genome shotgun (WGS) entry which is preliminary data.</text>
</comment>
<dbReference type="OrthoDB" id="2152029at2759"/>
<dbReference type="PROSITE" id="PS01174">
    <property type="entry name" value="LIPASE_GDXG_SER"/>
    <property type="match status" value="1"/>
</dbReference>
<protein>
    <submittedName>
        <fullName evidence="6">Esterase</fullName>
    </submittedName>
</protein>
<dbReference type="AlphaFoldDB" id="A0A9P4S8Y0"/>
<keyword evidence="4" id="KW-0812">Transmembrane</keyword>
<dbReference type="GO" id="GO:0016787">
    <property type="term" value="F:hydrolase activity"/>
    <property type="evidence" value="ECO:0007669"/>
    <property type="project" value="UniProtKB-KW"/>
</dbReference>
<dbReference type="PANTHER" id="PTHR48081">
    <property type="entry name" value="AB HYDROLASE SUPERFAMILY PROTEIN C4A8.06C"/>
    <property type="match status" value="1"/>
</dbReference>
<dbReference type="Gene3D" id="3.40.50.1820">
    <property type="entry name" value="alpha/beta hydrolase"/>
    <property type="match status" value="1"/>
</dbReference>
<evidence type="ECO:0000259" key="5">
    <source>
        <dbReference type="Pfam" id="PF07859"/>
    </source>
</evidence>
<feature type="transmembrane region" description="Helical" evidence="4">
    <location>
        <begin position="12"/>
        <end position="34"/>
    </location>
</feature>
<keyword evidence="4" id="KW-0472">Membrane</keyword>
<feature type="domain" description="Alpha/beta hydrolase fold-3" evidence="5">
    <location>
        <begin position="130"/>
        <end position="345"/>
    </location>
</feature>
<dbReference type="SUPFAM" id="SSF53474">
    <property type="entry name" value="alpha/beta-Hydrolases"/>
    <property type="match status" value="1"/>
</dbReference>
<dbReference type="PANTHER" id="PTHR48081:SF8">
    <property type="entry name" value="ALPHA_BETA HYDROLASE FOLD-3 DOMAIN-CONTAINING PROTEIN-RELATED"/>
    <property type="match status" value="1"/>
</dbReference>
<evidence type="ECO:0000313" key="6">
    <source>
        <dbReference type="EMBL" id="KAF2837442.1"/>
    </source>
</evidence>
<evidence type="ECO:0000256" key="3">
    <source>
        <dbReference type="PROSITE-ProRule" id="PRU10038"/>
    </source>
</evidence>
<feature type="active site" evidence="3">
    <location>
        <position position="211"/>
    </location>
</feature>
<evidence type="ECO:0000256" key="1">
    <source>
        <dbReference type="ARBA" id="ARBA00010515"/>
    </source>
</evidence>
<evidence type="ECO:0000256" key="2">
    <source>
        <dbReference type="ARBA" id="ARBA00022801"/>
    </source>
</evidence>
<dbReference type="InterPro" id="IPR050300">
    <property type="entry name" value="GDXG_lipolytic_enzyme"/>
</dbReference>
<dbReference type="Pfam" id="PF07859">
    <property type="entry name" value="Abhydrolase_3"/>
    <property type="match status" value="1"/>
</dbReference>
<dbReference type="InterPro" id="IPR033140">
    <property type="entry name" value="Lipase_GDXG_put_SER_AS"/>
</dbReference>